<dbReference type="InterPro" id="IPR002123">
    <property type="entry name" value="Plipid/glycerol_acylTrfase"/>
</dbReference>
<keyword evidence="4 7" id="KW-0012">Acyltransferase</keyword>
<keyword evidence="2 7" id="KW-0808">Transferase</keyword>
<dbReference type="PANTHER" id="PTHR10983:SF2">
    <property type="entry name" value="ACYL-COA:LYSOPHOSPHATIDYLGLYCEROL ACYLTRANSFERASE 1"/>
    <property type="match status" value="1"/>
</dbReference>
<feature type="transmembrane region" description="Helical" evidence="5">
    <location>
        <begin position="354"/>
        <end position="371"/>
    </location>
</feature>
<dbReference type="EMBL" id="LR787616">
    <property type="protein sequence ID" value="CAB3263478.1"/>
    <property type="molecule type" value="mRNA"/>
</dbReference>
<protein>
    <submittedName>
        <fullName evidence="7">Acyl-CoA:lysophosphatidylglycerol acyltransferase 1-like</fullName>
    </submittedName>
</protein>
<dbReference type="GO" id="GO:0016746">
    <property type="term" value="F:acyltransferase activity"/>
    <property type="evidence" value="ECO:0007669"/>
    <property type="project" value="UniProtKB-KW"/>
</dbReference>
<dbReference type="InterPro" id="IPR032098">
    <property type="entry name" value="Acyltransf_C"/>
</dbReference>
<feature type="transmembrane region" description="Helical" evidence="5">
    <location>
        <begin position="18"/>
        <end position="39"/>
    </location>
</feature>
<feature type="domain" description="Phospholipid/glycerol acyltransferase" evidence="6">
    <location>
        <begin position="91"/>
        <end position="220"/>
    </location>
</feature>
<evidence type="ECO:0000256" key="2">
    <source>
        <dbReference type="ARBA" id="ARBA00022679"/>
    </source>
</evidence>
<dbReference type="SMART" id="SM00563">
    <property type="entry name" value="PlsC"/>
    <property type="match status" value="1"/>
</dbReference>
<reference evidence="7" key="1">
    <citation type="submission" date="2020-04" db="EMBL/GenBank/DDBJ databases">
        <authorList>
            <person name="Neveu A P."/>
        </authorList>
    </citation>
    <scope>NUCLEOTIDE SEQUENCE</scope>
    <source>
        <tissue evidence="7">Whole embryo</tissue>
    </source>
</reference>
<gene>
    <name evidence="7" type="primary">Lpgat1</name>
</gene>
<dbReference type="GO" id="GO:0036149">
    <property type="term" value="P:phosphatidylinositol acyl-chain remodeling"/>
    <property type="evidence" value="ECO:0007669"/>
    <property type="project" value="TreeGrafter"/>
</dbReference>
<evidence type="ECO:0000256" key="1">
    <source>
        <dbReference type="ARBA" id="ARBA00008655"/>
    </source>
</evidence>
<evidence type="ECO:0000256" key="3">
    <source>
        <dbReference type="ARBA" id="ARBA00023264"/>
    </source>
</evidence>
<dbReference type="CDD" id="cd07990">
    <property type="entry name" value="LPLAT_LCLAT1-like"/>
    <property type="match status" value="1"/>
</dbReference>
<keyword evidence="5" id="KW-0812">Transmembrane</keyword>
<evidence type="ECO:0000256" key="5">
    <source>
        <dbReference type="SAM" id="Phobius"/>
    </source>
</evidence>
<dbReference type="PANTHER" id="PTHR10983">
    <property type="entry name" value="1-ACYLGLYCEROL-3-PHOSPHATE ACYLTRANSFERASE-RELATED"/>
    <property type="match status" value="1"/>
</dbReference>
<evidence type="ECO:0000259" key="6">
    <source>
        <dbReference type="SMART" id="SM00563"/>
    </source>
</evidence>
<accession>A0A6F9DKH0</accession>
<keyword evidence="3" id="KW-0443">Lipid metabolism</keyword>
<dbReference type="AlphaFoldDB" id="A0A6F9DKH0"/>
<name>A0A6F9DKH0_9ASCI</name>
<keyword evidence="5" id="KW-1133">Transmembrane helix</keyword>
<dbReference type="GO" id="GO:0005783">
    <property type="term" value="C:endoplasmic reticulum"/>
    <property type="evidence" value="ECO:0007669"/>
    <property type="project" value="TreeGrafter"/>
</dbReference>
<organism evidence="7">
    <name type="scientific">Phallusia mammillata</name>
    <dbReference type="NCBI Taxonomy" id="59560"/>
    <lineage>
        <taxon>Eukaryota</taxon>
        <taxon>Metazoa</taxon>
        <taxon>Chordata</taxon>
        <taxon>Tunicata</taxon>
        <taxon>Ascidiacea</taxon>
        <taxon>Phlebobranchia</taxon>
        <taxon>Ascidiidae</taxon>
        <taxon>Phallusia</taxon>
    </lineage>
</organism>
<keyword evidence="3" id="KW-1208">Phospholipid metabolism</keyword>
<dbReference type="Pfam" id="PF01553">
    <property type="entry name" value="Acyltransferase"/>
    <property type="match status" value="1"/>
</dbReference>
<evidence type="ECO:0000256" key="4">
    <source>
        <dbReference type="ARBA" id="ARBA00023315"/>
    </source>
</evidence>
<keyword evidence="5" id="KW-0472">Membrane</keyword>
<proteinExistence type="evidence at transcript level"/>
<evidence type="ECO:0000313" key="7">
    <source>
        <dbReference type="EMBL" id="CAB3263478.1"/>
    </source>
</evidence>
<dbReference type="Pfam" id="PF16076">
    <property type="entry name" value="Acyltransf_C"/>
    <property type="match status" value="1"/>
</dbReference>
<sequence length="374" mass="43483">MEQSCFTWVMFFKQLPYMILYIIQSLLCPPVYLIWYLLLQPIKLWNPDYFWLIEGQIYDSFLGIVGSWSDLSGHVVYESGADVSVIKNDVSLVIVNHQTPTDIPLLMRAFHAKCLFPTTMWVMDWILQFFNFGWVAKGHGDFFLLQGTDARKLPSIFKLGVNETSVHQAHRLKENLTMNVGYRNHGWVILFPEGGLLWKRRDGSQRFAKKMGLPILQNVTYPRLGALQTAIETLLDPNVYCPQNDSNSENQISKKSLKWIVDVTIGYKTSMNVFQYLCGCFGTQKATLHYRVFPIEKMVSFESIHEKPKVRENWLFSLFQEKEAYLKHFAEKGFFPQEAGKSEKTVIVKPINNLKVYGIQLLVIFTIYIMFHLF</sequence>
<comment type="similarity">
    <text evidence="1">Belongs to the 1-acyl-sn-glycerol-3-phosphate acyltransferase family.</text>
</comment>